<evidence type="ECO:0000259" key="7">
    <source>
        <dbReference type="Pfam" id="PF00892"/>
    </source>
</evidence>
<dbReference type="AlphaFoldDB" id="A0AAD6M3T3"/>
<dbReference type="Pfam" id="PF00892">
    <property type="entry name" value="EamA"/>
    <property type="match status" value="1"/>
</dbReference>
<name>A0AAD6M3T3_9ROSI</name>
<feature type="transmembrane region" description="Helical" evidence="6">
    <location>
        <begin position="121"/>
        <end position="138"/>
    </location>
</feature>
<comment type="caution">
    <text evidence="8">The sequence shown here is derived from an EMBL/GenBank/DDBJ whole genome shotgun (WGS) entry which is preliminary data.</text>
</comment>
<sequence length="143" mass="15662">MGCPASSLWFCDELKAKGMEIDRLTHMKLFLQHMVIGGLPLLAISVLNHDPAFSLSLKDLTASDILALLYTSIFGSAISYGVYFYSATKGSLTKLSSLTFLTPMFASIFGFLYLGETFLPLQLAGAIVTVVAIYMVNYRNSNE</sequence>
<feature type="transmembrane region" description="Helical" evidence="6">
    <location>
        <begin position="29"/>
        <end position="47"/>
    </location>
</feature>
<keyword evidence="4 6" id="KW-1133">Transmembrane helix</keyword>
<accession>A0AAD6M3T3</accession>
<dbReference type="GO" id="GO:0009507">
    <property type="term" value="C:chloroplast"/>
    <property type="evidence" value="ECO:0007669"/>
    <property type="project" value="TreeGrafter"/>
</dbReference>
<evidence type="ECO:0000256" key="2">
    <source>
        <dbReference type="ARBA" id="ARBA00007635"/>
    </source>
</evidence>
<evidence type="ECO:0000256" key="1">
    <source>
        <dbReference type="ARBA" id="ARBA00004141"/>
    </source>
</evidence>
<dbReference type="PANTHER" id="PTHR32322:SF2">
    <property type="entry name" value="EAMA DOMAIN-CONTAINING PROTEIN"/>
    <property type="match status" value="1"/>
</dbReference>
<keyword evidence="3 6" id="KW-0812">Transmembrane</keyword>
<evidence type="ECO:0000313" key="8">
    <source>
        <dbReference type="EMBL" id="KAJ6978295.1"/>
    </source>
</evidence>
<dbReference type="InterPro" id="IPR037185">
    <property type="entry name" value="EmrE-like"/>
</dbReference>
<dbReference type="InterPro" id="IPR000620">
    <property type="entry name" value="EamA_dom"/>
</dbReference>
<dbReference type="Proteomes" id="UP001164929">
    <property type="component" value="Chromosome 12"/>
</dbReference>
<feature type="transmembrane region" description="Helical" evidence="6">
    <location>
        <begin position="67"/>
        <end position="86"/>
    </location>
</feature>
<dbReference type="PANTHER" id="PTHR32322">
    <property type="entry name" value="INNER MEMBRANE TRANSPORTER"/>
    <property type="match status" value="1"/>
</dbReference>
<dbReference type="GO" id="GO:0016020">
    <property type="term" value="C:membrane"/>
    <property type="evidence" value="ECO:0007669"/>
    <property type="project" value="UniProtKB-SubCell"/>
</dbReference>
<evidence type="ECO:0000256" key="4">
    <source>
        <dbReference type="ARBA" id="ARBA00022989"/>
    </source>
</evidence>
<proteinExistence type="inferred from homology"/>
<organism evidence="8 9">
    <name type="scientific">Populus alba x Populus x berolinensis</name>
    <dbReference type="NCBI Taxonomy" id="444605"/>
    <lineage>
        <taxon>Eukaryota</taxon>
        <taxon>Viridiplantae</taxon>
        <taxon>Streptophyta</taxon>
        <taxon>Embryophyta</taxon>
        <taxon>Tracheophyta</taxon>
        <taxon>Spermatophyta</taxon>
        <taxon>Magnoliopsida</taxon>
        <taxon>eudicotyledons</taxon>
        <taxon>Gunneridae</taxon>
        <taxon>Pentapetalae</taxon>
        <taxon>rosids</taxon>
        <taxon>fabids</taxon>
        <taxon>Malpighiales</taxon>
        <taxon>Salicaceae</taxon>
        <taxon>Saliceae</taxon>
        <taxon>Populus</taxon>
    </lineage>
</organism>
<protein>
    <recommendedName>
        <fullName evidence="7">EamA domain-containing protein</fullName>
    </recommendedName>
</protein>
<dbReference type="EMBL" id="JAQIZT010000012">
    <property type="protein sequence ID" value="KAJ6978295.1"/>
    <property type="molecule type" value="Genomic_DNA"/>
</dbReference>
<evidence type="ECO:0000256" key="3">
    <source>
        <dbReference type="ARBA" id="ARBA00022692"/>
    </source>
</evidence>
<evidence type="ECO:0000256" key="5">
    <source>
        <dbReference type="ARBA" id="ARBA00023136"/>
    </source>
</evidence>
<reference evidence="8" key="1">
    <citation type="journal article" date="2023" name="Mol. Ecol. Resour.">
        <title>Chromosome-level genome assembly of a triploid poplar Populus alba 'Berolinensis'.</title>
        <authorList>
            <person name="Chen S."/>
            <person name="Yu Y."/>
            <person name="Wang X."/>
            <person name="Wang S."/>
            <person name="Zhang T."/>
            <person name="Zhou Y."/>
            <person name="He R."/>
            <person name="Meng N."/>
            <person name="Wang Y."/>
            <person name="Liu W."/>
            <person name="Liu Z."/>
            <person name="Liu J."/>
            <person name="Guo Q."/>
            <person name="Huang H."/>
            <person name="Sederoff R.R."/>
            <person name="Wang G."/>
            <person name="Qu G."/>
            <person name="Chen S."/>
        </authorList>
    </citation>
    <scope>NUCLEOTIDE SEQUENCE</scope>
    <source>
        <strain evidence="8">SC-2020</strain>
    </source>
</reference>
<evidence type="ECO:0000313" key="9">
    <source>
        <dbReference type="Proteomes" id="UP001164929"/>
    </source>
</evidence>
<feature type="transmembrane region" description="Helical" evidence="6">
    <location>
        <begin position="98"/>
        <end position="115"/>
    </location>
</feature>
<comment type="similarity">
    <text evidence="2">Belongs to the drug/metabolite transporter (DMT) superfamily. Plant drug/metabolite exporter (P-DME) (TC 2.A.7.4) family.</text>
</comment>
<evidence type="ECO:0000256" key="6">
    <source>
        <dbReference type="SAM" id="Phobius"/>
    </source>
</evidence>
<keyword evidence="9" id="KW-1185">Reference proteome</keyword>
<keyword evidence="5 6" id="KW-0472">Membrane</keyword>
<comment type="subcellular location">
    <subcellularLocation>
        <location evidence="1">Membrane</location>
        <topology evidence="1">Multi-pass membrane protein</topology>
    </subcellularLocation>
</comment>
<dbReference type="InterPro" id="IPR050638">
    <property type="entry name" value="AA-Vitamin_Transporters"/>
</dbReference>
<gene>
    <name evidence="8" type="ORF">NC653_030009</name>
</gene>
<dbReference type="SUPFAM" id="SSF103481">
    <property type="entry name" value="Multidrug resistance efflux transporter EmrE"/>
    <property type="match status" value="1"/>
</dbReference>
<feature type="domain" description="EamA" evidence="7">
    <location>
        <begin position="27"/>
        <end position="137"/>
    </location>
</feature>